<proteinExistence type="predicted"/>
<comment type="caution">
    <text evidence="3">The sequence shown here is derived from an EMBL/GenBank/DDBJ whole genome shotgun (WGS) entry which is preliminary data.</text>
</comment>
<keyword evidence="4" id="KW-1185">Reference proteome</keyword>
<gene>
    <name evidence="3" type="ORF">H7F21_14730</name>
</gene>
<dbReference type="EMBL" id="JACLCP010000005">
    <property type="protein sequence ID" value="MBC2846358.1"/>
    <property type="molecule type" value="Genomic_DNA"/>
</dbReference>
<keyword evidence="2" id="KW-0732">Signal</keyword>
<feature type="signal peptide" evidence="2">
    <location>
        <begin position="1"/>
        <end position="21"/>
    </location>
</feature>
<evidence type="ECO:0000313" key="3">
    <source>
        <dbReference type="EMBL" id="MBC2846358.1"/>
    </source>
</evidence>
<reference evidence="3" key="1">
    <citation type="submission" date="2020-08" db="EMBL/GenBank/DDBJ databases">
        <title>Winogradskyella ouciana sp. nov., isolated from the hadal seawater of the Mariana Trench.</title>
        <authorList>
            <person name="He X."/>
        </authorList>
    </citation>
    <scope>NUCLEOTIDE SEQUENCE [LARGE SCALE GENOMIC DNA]</scope>
    <source>
        <strain evidence="3">KCTC 52348</strain>
    </source>
</reference>
<feature type="chain" id="PRO_5032771299" evidence="2">
    <location>
        <begin position="22"/>
        <end position="301"/>
    </location>
</feature>
<dbReference type="RefSeq" id="WP_185790072.1">
    <property type="nucleotide sequence ID" value="NZ_JACLCP010000005.1"/>
</dbReference>
<feature type="region of interest" description="Disordered" evidence="1">
    <location>
        <begin position="277"/>
        <end position="301"/>
    </location>
</feature>
<dbReference type="Pfam" id="PF09697">
    <property type="entry name" value="Porph_ging"/>
    <property type="match status" value="1"/>
</dbReference>
<evidence type="ECO:0000313" key="4">
    <source>
        <dbReference type="Proteomes" id="UP000533900"/>
    </source>
</evidence>
<accession>A0A842J056</accession>
<evidence type="ECO:0000256" key="1">
    <source>
        <dbReference type="SAM" id="MobiDB-lite"/>
    </source>
</evidence>
<dbReference type="AlphaFoldDB" id="A0A842J056"/>
<feature type="compositionally biased region" description="Basic and acidic residues" evidence="1">
    <location>
        <begin position="277"/>
        <end position="291"/>
    </location>
</feature>
<dbReference type="NCBIfam" id="TIGR01200">
    <property type="entry name" value="GLPGLI"/>
    <property type="match status" value="1"/>
</dbReference>
<dbReference type="InterPro" id="IPR005901">
    <property type="entry name" value="GLPGLI"/>
</dbReference>
<name>A0A842J056_9FLAO</name>
<dbReference type="Proteomes" id="UP000533900">
    <property type="component" value="Unassembled WGS sequence"/>
</dbReference>
<sequence>MTTIIRVLVLALMLAFFNGNAQDFQGVATYKTLTKLNLKLDSTSLGSTKAKSSDVSISTEMREQIMEQLKKGSQQTYKLSFDKEQSIYKKEEKLEKPKPNSGNVSFSINFSGGAGDILYKNIKEKRYTSSSETFSKLFLIQDELQEHDWKLENETKNIGEYTCYKATKTFTRKETVRTFTSFNVNGKDKEDEKKKEPETKEVEVTVTAWYTPQIPVSTGPDIYHGLPGLILEVNDGRTTTICSKIEINPKDGFEIKEPKKGKKVNQKEYDKIVKKKSEEQMEQFRSRRRSGESVQMIKIGG</sequence>
<evidence type="ECO:0000256" key="2">
    <source>
        <dbReference type="SAM" id="SignalP"/>
    </source>
</evidence>
<organism evidence="3 4">
    <name type="scientific">Winogradskyella flava</name>
    <dbReference type="NCBI Taxonomy" id="1884876"/>
    <lineage>
        <taxon>Bacteria</taxon>
        <taxon>Pseudomonadati</taxon>
        <taxon>Bacteroidota</taxon>
        <taxon>Flavobacteriia</taxon>
        <taxon>Flavobacteriales</taxon>
        <taxon>Flavobacteriaceae</taxon>
        <taxon>Winogradskyella</taxon>
    </lineage>
</organism>
<protein>
    <submittedName>
        <fullName evidence="3">GLPGLI family protein</fullName>
    </submittedName>
</protein>